<dbReference type="CDD" id="cd01991">
    <property type="entry name" value="Asn_synthase_B_C"/>
    <property type="match status" value="1"/>
</dbReference>
<dbReference type="PANTHER" id="PTHR43284:SF1">
    <property type="entry name" value="ASPARAGINE SYNTHETASE"/>
    <property type="match status" value="1"/>
</dbReference>
<dbReference type="Gene3D" id="3.40.50.620">
    <property type="entry name" value="HUPs"/>
    <property type="match status" value="1"/>
</dbReference>
<keyword evidence="8" id="KW-0061">Asparagine biosynthesis</keyword>
<dbReference type="GO" id="GO:0005524">
    <property type="term" value="F:ATP binding"/>
    <property type="evidence" value="ECO:0007669"/>
    <property type="project" value="UniProtKB-KW"/>
</dbReference>
<dbReference type="RefSeq" id="WP_014771545.1">
    <property type="nucleotide sequence ID" value="NC_018010.1"/>
</dbReference>
<dbReference type="InterPro" id="IPR017932">
    <property type="entry name" value="GATase_2_dom"/>
</dbReference>
<keyword evidence="12" id="KW-1185">Reference proteome</keyword>
<dbReference type="eggNOG" id="COG0367">
    <property type="taxonomic scope" value="Bacteria"/>
</dbReference>
<feature type="binding site" evidence="9">
    <location>
        <begin position="360"/>
        <end position="361"/>
    </location>
    <ligand>
        <name>ATP</name>
        <dbReference type="ChEBI" id="CHEBI:30616"/>
    </ligand>
</feature>
<protein>
    <recommendedName>
        <fullName evidence="3">asparagine synthase (glutamine-hydrolyzing)</fullName>
        <ecNumber evidence="3">6.3.5.4</ecNumber>
    </recommendedName>
</protein>
<dbReference type="HOGENOM" id="CLU_014658_3_0_10"/>
<evidence type="ECO:0000256" key="4">
    <source>
        <dbReference type="ARBA" id="ARBA00022741"/>
    </source>
</evidence>
<dbReference type="GO" id="GO:0004066">
    <property type="term" value="F:asparagine synthase (glutamine-hydrolyzing) activity"/>
    <property type="evidence" value="ECO:0007669"/>
    <property type="project" value="UniProtKB-EC"/>
</dbReference>
<feature type="binding site" evidence="9">
    <location>
        <position position="99"/>
    </location>
    <ligand>
        <name>L-glutamine</name>
        <dbReference type="ChEBI" id="CHEBI:58359"/>
    </ligand>
</feature>
<dbReference type="CDD" id="cd00712">
    <property type="entry name" value="AsnB"/>
    <property type="match status" value="1"/>
</dbReference>
<proteinExistence type="inferred from homology"/>
<evidence type="ECO:0000256" key="7">
    <source>
        <dbReference type="ARBA" id="ARBA00048741"/>
    </source>
</evidence>
<dbReference type="KEGG" id="bbd:Belba_0890"/>
<dbReference type="InterPro" id="IPR051786">
    <property type="entry name" value="ASN_synthetase/amidase"/>
</dbReference>
<comment type="similarity">
    <text evidence="2">Belongs to the asparagine synthetase family.</text>
</comment>
<dbReference type="InterPro" id="IPR006426">
    <property type="entry name" value="Asn_synth_AEB"/>
</dbReference>
<dbReference type="PANTHER" id="PTHR43284">
    <property type="entry name" value="ASPARAGINE SYNTHETASE (GLUTAMINE-HYDROLYZING)"/>
    <property type="match status" value="1"/>
</dbReference>
<dbReference type="EMBL" id="CP003281">
    <property type="protein sequence ID" value="AFL83537.1"/>
    <property type="molecule type" value="Genomic_DNA"/>
</dbReference>
<keyword evidence="8" id="KW-0028">Amino-acid biosynthesis</keyword>
<dbReference type="GO" id="GO:0006529">
    <property type="term" value="P:asparagine biosynthetic process"/>
    <property type="evidence" value="ECO:0007669"/>
    <property type="project" value="UniProtKB-KW"/>
</dbReference>
<dbReference type="InterPro" id="IPR014729">
    <property type="entry name" value="Rossmann-like_a/b/a_fold"/>
</dbReference>
<dbReference type="InterPro" id="IPR033738">
    <property type="entry name" value="AsnB_N"/>
</dbReference>
<evidence type="ECO:0000256" key="2">
    <source>
        <dbReference type="ARBA" id="ARBA00005752"/>
    </source>
</evidence>
<keyword evidence="4 9" id="KW-0547">Nucleotide-binding</keyword>
<evidence type="ECO:0000256" key="6">
    <source>
        <dbReference type="ARBA" id="ARBA00022962"/>
    </source>
</evidence>
<feature type="binding site" evidence="9">
    <location>
        <position position="284"/>
    </location>
    <ligand>
        <name>ATP</name>
        <dbReference type="ChEBI" id="CHEBI:30616"/>
    </ligand>
</feature>
<dbReference type="InterPro" id="IPR001962">
    <property type="entry name" value="Asn_synthase"/>
</dbReference>
<evidence type="ECO:0000256" key="9">
    <source>
        <dbReference type="PIRSR" id="PIRSR001589-2"/>
    </source>
</evidence>
<evidence type="ECO:0000256" key="1">
    <source>
        <dbReference type="ARBA" id="ARBA00005187"/>
    </source>
</evidence>
<dbReference type="SUPFAM" id="SSF52402">
    <property type="entry name" value="Adenine nucleotide alpha hydrolases-like"/>
    <property type="match status" value="1"/>
</dbReference>
<dbReference type="AlphaFoldDB" id="I3Z2R9"/>
<dbReference type="GO" id="GO:0005829">
    <property type="term" value="C:cytosol"/>
    <property type="evidence" value="ECO:0007669"/>
    <property type="project" value="TreeGrafter"/>
</dbReference>
<evidence type="ECO:0000256" key="8">
    <source>
        <dbReference type="PIRSR" id="PIRSR001589-1"/>
    </source>
</evidence>
<evidence type="ECO:0000259" key="10">
    <source>
        <dbReference type="PROSITE" id="PS51278"/>
    </source>
</evidence>
<evidence type="ECO:0000313" key="12">
    <source>
        <dbReference type="Proteomes" id="UP000006050"/>
    </source>
</evidence>
<keyword evidence="5 9" id="KW-0067">ATP-binding</keyword>
<dbReference type="Gene3D" id="3.60.20.10">
    <property type="entry name" value="Glutamine Phosphoribosylpyrophosphate, subunit 1, domain 1"/>
    <property type="match status" value="1"/>
</dbReference>
<dbReference type="InterPro" id="IPR029055">
    <property type="entry name" value="Ntn_hydrolases_N"/>
</dbReference>
<dbReference type="NCBIfam" id="TIGR01536">
    <property type="entry name" value="asn_synth_AEB"/>
    <property type="match status" value="1"/>
</dbReference>
<gene>
    <name evidence="11" type="ordered locus">Belba_0890</name>
</gene>
<dbReference type="PATRIC" id="fig|866536.3.peg.914"/>
<dbReference type="PIRSF" id="PIRSF001589">
    <property type="entry name" value="Asn_synthetase_glu-h"/>
    <property type="match status" value="1"/>
</dbReference>
<sequence length="596" mass="68645">MCGVNLIIKPEGDGKEAIKQMMLSTAHRGPDFSGSCQISDQVWMAGNRLKILDLSEASNQPMWSEDKKAVLVWNGALYNYQDLRNQLLDLGYTFKTNSDSEVFLLWLKHFGENKISELHGMFAFTFVDLEKKEVIVGRDPSGEKPLYFYQNDQSWLFSSKARGINSALISKPTINQNQFLPYFYSRHSFPNQSFFLGVHQVLPGKGYVIDFEGNVLKNLSWTHQKLANITPNQAEFESRLKDAVLKNFHTERPIGVILSGGADSSLLYQLWLEETGQPMPTFTVAFDKKYQEKYADPIYANKLTNRYEGYHHEVLVTPEKITKNWQEYINTLDQPIGDSASILTWLVAKEAKEEVQVLISGAGADELFAGYNRHLAFLKYLQRPKFYENLKGIASGFPLPASLKKFFSGIDQDPRKTFLNFSSLQNIPEEEFSKFLAWYPNEESNFQNALHFDRTYYLINDVLKIHDNACMAHGIEGRAPYLDFELIQWTKSFSEASSIAFAGKKLIKTALKERGLKMIANRKKIGFGLPLKEWFSENLTFRNWVYSEIKNMHDTWGKYFPQAMQPLTKEPQKAPKDQFLLIWNMFILASWLKNKQ</sequence>
<dbReference type="Proteomes" id="UP000006050">
    <property type="component" value="Chromosome"/>
</dbReference>
<dbReference type="Pfam" id="PF13537">
    <property type="entry name" value="GATase_7"/>
    <property type="match status" value="1"/>
</dbReference>
<dbReference type="OrthoDB" id="9763290at2"/>
<dbReference type="EC" id="6.3.5.4" evidence="3"/>
<dbReference type="PROSITE" id="PS51278">
    <property type="entry name" value="GATASE_TYPE_2"/>
    <property type="match status" value="1"/>
</dbReference>
<feature type="domain" description="Glutamine amidotransferase type-2" evidence="10">
    <location>
        <begin position="2"/>
        <end position="212"/>
    </location>
</feature>
<dbReference type="STRING" id="866536.Belba_0890"/>
<name>I3Z2R9_BELBD</name>
<organism evidence="11 12">
    <name type="scientific">Belliella baltica (strain DSM 15883 / CIP 108006 / LMG 21964 / BA134)</name>
    <dbReference type="NCBI Taxonomy" id="866536"/>
    <lineage>
        <taxon>Bacteria</taxon>
        <taxon>Pseudomonadati</taxon>
        <taxon>Bacteroidota</taxon>
        <taxon>Cytophagia</taxon>
        <taxon>Cytophagales</taxon>
        <taxon>Cyclobacteriaceae</taxon>
        <taxon>Belliella</taxon>
    </lineage>
</organism>
<keyword evidence="6 8" id="KW-0315">Glutamine amidotransferase</keyword>
<feature type="active site" description="For GATase activity" evidence="8">
    <location>
        <position position="2"/>
    </location>
</feature>
<comment type="catalytic activity">
    <reaction evidence="7">
        <text>L-aspartate + L-glutamine + ATP + H2O = L-asparagine + L-glutamate + AMP + diphosphate + H(+)</text>
        <dbReference type="Rhea" id="RHEA:12228"/>
        <dbReference type="ChEBI" id="CHEBI:15377"/>
        <dbReference type="ChEBI" id="CHEBI:15378"/>
        <dbReference type="ChEBI" id="CHEBI:29985"/>
        <dbReference type="ChEBI" id="CHEBI:29991"/>
        <dbReference type="ChEBI" id="CHEBI:30616"/>
        <dbReference type="ChEBI" id="CHEBI:33019"/>
        <dbReference type="ChEBI" id="CHEBI:58048"/>
        <dbReference type="ChEBI" id="CHEBI:58359"/>
        <dbReference type="ChEBI" id="CHEBI:456215"/>
        <dbReference type="EC" id="6.3.5.4"/>
    </reaction>
</comment>
<dbReference type="Pfam" id="PF00733">
    <property type="entry name" value="Asn_synthase"/>
    <property type="match status" value="1"/>
</dbReference>
<evidence type="ECO:0000313" key="11">
    <source>
        <dbReference type="EMBL" id="AFL83537.1"/>
    </source>
</evidence>
<dbReference type="SUPFAM" id="SSF56235">
    <property type="entry name" value="N-terminal nucleophile aminohydrolases (Ntn hydrolases)"/>
    <property type="match status" value="1"/>
</dbReference>
<evidence type="ECO:0000256" key="3">
    <source>
        <dbReference type="ARBA" id="ARBA00012737"/>
    </source>
</evidence>
<comment type="pathway">
    <text evidence="1">Amino-acid biosynthesis; L-asparagine biosynthesis; L-asparagine from L-aspartate (L-Gln route): step 1/1.</text>
</comment>
<evidence type="ECO:0000256" key="5">
    <source>
        <dbReference type="ARBA" id="ARBA00022840"/>
    </source>
</evidence>
<reference evidence="12" key="1">
    <citation type="submission" date="2012-06" db="EMBL/GenBank/DDBJ databases">
        <title>The complete genome of Belliella baltica DSM 15883.</title>
        <authorList>
            <person name="Lucas S."/>
            <person name="Copeland A."/>
            <person name="Lapidus A."/>
            <person name="Goodwin L."/>
            <person name="Pitluck S."/>
            <person name="Peters L."/>
            <person name="Mikhailova N."/>
            <person name="Davenport K."/>
            <person name="Kyrpides N."/>
            <person name="Mavromatis K."/>
            <person name="Pagani I."/>
            <person name="Ivanova N."/>
            <person name="Ovchinnikova G."/>
            <person name="Zeytun A."/>
            <person name="Detter J.C."/>
            <person name="Han C."/>
            <person name="Land M."/>
            <person name="Hauser L."/>
            <person name="Markowitz V."/>
            <person name="Cheng J.-F."/>
            <person name="Hugenholtz P."/>
            <person name="Woyke T."/>
            <person name="Wu D."/>
            <person name="Tindall B."/>
            <person name="Pomrenke H."/>
            <person name="Brambilla E."/>
            <person name="Klenk H.-P."/>
            <person name="Eisen J.A."/>
        </authorList>
    </citation>
    <scope>NUCLEOTIDE SEQUENCE [LARGE SCALE GENOMIC DNA]</scope>
    <source>
        <strain evidence="12">DSM 15883 / CIP 108006 / LMG 21964 / BA134</strain>
    </source>
</reference>
<accession>I3Z2R9</accession>